<dbReference type="Proteomes" id="UP000276133">
    <property type="component" value="Unassembled WGS sequence"/>
</dbReference>
<proteinExistence type="predicted"/>
<comment type="caution">
    <text evidence="1">The sequence shown here is derived from an EMBL/GenBank/DDBJ whole genome shotgun (WGS) entry which is preliminary data.</text>
</comment>
<accession>A0A3M7P328</accession>
<evidence type="ECO:0000313" key="2">
    <source>
        <dbReference type="Proteomes" id="UP000276133"/>
    </source>
</evidence>
<keyword evidence="2" id="KW-1185">Reference proteome</keyword>
<protein>
    <submittedName>
        <fullName evidence="1">Uncharacterized protein</fullName>
    </submittedName>
</protein>
<organism evidence="1 2">
    <name type="scientific">Brachionus plicatilis</name>
    <name type="common">Marine rotifer</name>
    <name type="synonym">Brachionus muelleri</name>
    <dbReference type="NCBI Taxonomy" id="10195"/>
    <lineage>
        <taxon>Eukaryota</taxon>
        <taxon>Metazoa</taxon>
        <taxon>Spiralia</taxon>
        <taxon>Gnathifera</taxon>
        <taxon>Rotifera</taxon>
        <taxon>Eurotatoria</taxon>
        <taxon>Monogononta</taxon>
        <taxon>Pseudotrocha</taxon>
        <taxon>Ploima</taxon>
        <taxon>Brachionidae</taxon>
        <taxon>Brachionus</taxon>
    </lineage>
</organism>
<evidence type="ECO:0000313" key="1">
    <source>
        <dbReference type="EMBL" id="RMZ93084.1"/>
    </source>
</evidence>
<sequence length="62" mass="7018">MNTDQTCFISKNHKNLHNSSSPGLGLDLRLVNSKQTELGSVIKKSVFSQYQFFEHQFSISLS</sequence>
<gene>
    <name evidence="1" type="ORF">BpHYR1_018064</name>
</gene>
<reference evidence="1 2" key="1">
    <citation type="journal article" date="2018" name="Sci. Rep.">
        <title>Genomic signatures of local adaptation to the degree of environmental predictability in rotifers.</title>
        <authorList>
            <person name="Franch-Gras L."/>
            <person name="Hahn C."/>
            <person name="Garcia-Roger E.M."/>
            <person name="Carmona M.J."/>
            <person name="Serra M."/>
            <person name="Gomez A."/>
        </authorList>
    </citation>
    <scope>NUCLEOTIDE SEQUENCE [LARGE SCALE GENOMIC DNA]</scope>
    <source>
        <strain evidence="1">HYR1</strain>
    </source>
</reference>
<name>A0A3M7P328_BRAPC</name>
<dbReference type="EMBL" id="REGN01014086">
    <property type="protein sequence ID" value="RMZ93084.1"/>
    <property type="molecule type" value="Genomic_DNA"/>
</dbReference>
<dbReference type="AlphaFoldDB" id="A0A3M7P328"/>